<evidence type="ECO:0000313" key="2">
    <source>
        <dbReference type="Proteomes" id="UP000308724"/>
    </source>
</evidence>
<dbReference type="AlphaFoldDB" id="A0A4V4LCX7"/>
<reference evidence="1 2" key="1">
    <citation type="submission" date="2018-10" db="EMBL/GenBank/DDBJ databases">
        <title>Fifty Aureobasidium pullulans genomes reveal a recombining polyextremotolerant generalist.</title>
        <authorList>
            <person name="Gostincar C."/>
            <person name="Turk M."/>
            <person name="Zajc J."/>
            <person name="Gunde-Cimerman N."/>
        </authorList>
    </citation>
    <scope>NUCLEOTIDE SEQUENCE [LARGE SCALE GENOMIC DNA]</scope>
    <source>
        <strain evidence="1 2">EXF-1645</strain>
    </source>
</reference>
<accession>A0A4V4LCX7</accession>
<gene>
    <name evidence="1" type="ORF">D6C78_10106</name>
</gene>
<organism evidence="1 2">
    <name type="scientific">Aureobasidium pullulans</name>
    <name type="common">Black yeast</name>
    <name type="synonym">Pullularia pullulans</name>
    <dbReference type="NCBI Taxonomy" id="5580"/>
    <lineage>
        <taxon>Eukaryota</taxon>
        <taxon>Fungi</taxon>
        <taxon>Dikarya</taxon>
        <taxon>Ascomycota</taxon>
        <taxon>Pezizomycotina</taxon>
        <taxon>Dothideomycetes</taxon>
        <taxon>Dothideomycetidae</taxon>
        <taxon>Dothideales</taxon>
        <taxon>Saccotheciaceae</taxon>
        <taxon>Aureobasidium</taxon>
    </lineage>
</organism>
<proteinExistence type="predicted"/>
<protein>
    <submittedName>
        <fullName evidence="1">Uncharacterized protein</fullName>
    </submittedName>
</protein>
<dbReference type="Proteomes" id="UP000308724">
    <property type="component" value="Unassembled WGS sequence"/>
</dbReference>
<dbReference type="EMBL" id="QZBZ01000422">
    <property type="protein sequence ID" value="TIA29637.1"/>
    <property type="molecule type" value="Genomic_DNA"/>
</dbReference>
<comment type="caution">
    <text evidence="1">The sequence shown here is derived from an EMBL/GenBank/DDBJ whole genome shotgun (WGS) entry which is preliminary data.</text>
</comment>
<evidence type="ECO:0000313" key="1">
    <source>
        <dbReference type="EMBL" id="TIA29637.1"/>
    </source>
</evidence>
<sequence>MVLFVFALLRISYDPVLNKPSLSIRINSIISGSGSEPQVLMLSIAPKAVDTSVVSTLTLCLNDYKSGLVLVPSDATILCVHFSKRQLVDDETLHLWTFARTLCESSLNVAPVNDAHSNGDRGAQQRDWTVFASDPPPYKQTVSTGSVLGKHYLDADDSLPSASTFMNLAPFPYSPPPWSPTEVNTPTEVNSPTEVNTPTCVHSSIDTNTPENANVSFQARTSSTHCQSSPHIRPTFFAHETKLRREDVLKVQQLREMIETLPDHLVLDLLRGPRVQKLLATQREVEQAGIPFDSRRVADAEIKQSVTSHKGRWDDEGLDQKIKRAFESLVHQRLESLVQDQLPVLIREELPLAIDEPLNCAVEQIRDEFHEDCKMNEAKLIEIIDDGRTELHDETDKCTTEINDMVRGRIDELEYQTEKTCILVGEQLACLGYWSDRFAKSNENKEQARNNIKGRCKSI</sequence>
<name>A0A4V4LCX7_AURPU</name>